<evidence type="ECO:0000313" key="1">
    <source>
        <dbReference type="EMBL" id="KAI6081359.1"/>
    </source>
</evidence>
<sequence>MTTPVNCSDQPVDPLHITPESDISGLGVFIGFVSASYILLFIVVIYYIFGYDPTSNPFGTEEHSTLTRARPNPFDQLVLKVARRILCIDAWQWQALYKNGRLAAAFDKGVINMADIQIVNGLAILIAGLLLLHQNLSALHWKMVVYLAWFACTTNLSAIIFLRPYLIRNPFERTWRLGSTFILLVMLVVSLVPTGHFFWRADCQKKWEHIEDAAPSAYAICYFNADFKGHSFVGKNSMLLSIFLLVFSYTVRVFKLFRGFGNCGLKARSLSACLVETCLKSAAFLQRKIGSSSFAERLASNMLVSAHFVVCLWIDIATSMASDIFWLIITITWGSVRMVELKRILYVSPALPTDPTWSFGQILAVLLVAGPLLVLIRSGREAFTPDSHESPRPSIVEPDHYGLSLQEGVVHNGNQEPRTGISRAAEEESSSCFDEPLDSEILDPSSFTEYYEKSPWMCWAPAICLTYEISAVVTLLSTESDPISQMRSFSFWFVLEQGALLQYLFIICFYLCKKWKHPTVHVPILCYVAFVIIFAILSRERFILAPMEDPTFGGEFHVVPLVFLCGTVGVFIITMIAARLPRIVRILRTAVRSRFPATSTESDPGTPPPSQGEA</sequence>
<dbReference type="Proteomes" id="UP001497680">
    <property type="component" value="Unassembled WGS sequence"/>
</dbReference>
<gene>
    <name evidence="1" type="ORF">F4821DRAFT_264985</name>
</gene>
<comment type="caution">
    <text evidence="1">The sequence shown here is derived from an EMBL/GenBank/DDBJ whole genome shotgun (WGS) entry which is preliminary data.</text>
</comment>
<protein>
    <submittedName>
        <fullName evidence="1">Uncharacterized protein</fullName>
    </submittedName>
</protein>
<accession>A0ACC0CLU4</accession>
<proteinExistence type="predicted"/>
<reference evidence="1 2" key="1">
    <citation type="journal article" date="2022" name="New Phytol.">
        <title>Ecological generalism drives hyperdiversity of secondary metabolite gene clusters in xylarialean endophytes.</title>
        <authorList>
            <person name="Franco M.E.E."/>
            <person name="Wisecaver J.H."/>
            <person name="Arnold A.E."/>
            <person name="Ju Y.M."/>
            <person name="Slot J.C."/>
            <person name="Ahrendt S."/>
            <person name="Moore L.P."/>
            <person name="Eastman K.E."/>
            <person name="Scott K."/>
            <person name="Konkel Z."/>
            <person name="Mondo S.J."/>
            <person name="Kuo A."/>
            <person name="Hayes R.D."/>
            <person name="Haridas S."/>
            <person name="Andreopoulos B."/>
            <person name="Riley R."/>
            <person name="LaButti K."/>
            <person name="Pangilinan J."/>
            <person name="Lipzen A."/>
            <person name="Amirebrahimi M."/>
            <person name="Yan J."/>
            <person name="Adam C."/>
            <person name="Keymanesh K."/>
            <person name="Ng V."/>
            <person name="Louie K."/>
            <person name="Northen T."/>
            <person name="Drula E."/>
            <person name="Henrissat B."/>
            <person name="Hsieh H.M."/>
            <person name="Youens-Clark K."/>
            <person name="Lutzoni F."/>
            <person name="Miadlikowska J."/>
            <person name="Eastwood D.C."/>
            <person name="Hamelin R.C."/>
            <person name="Grigoriev I.V."/>
            <person name="U'Ren J.M."/>
        </authorList>
    </citation>
    <scope>NUCLEOTIDE SEQUENCE [LARGE SCALE GENOMIC DNA]</scope>
    <source>
        <strain evidence="1 2">ER1909</strain>
    </source>
</reference>
<name>A0ACC0CLU4_9PEZI</name>
<dbReference type="EMBL" id="MU394398">
    <property type="protein sequence ID" value="KAI6081359.1"/>
    <property type="molecule type" value="Genomic_DNA"/>
</dbReference>
<evidence type="ECO:0000313" key="2">
    <source>
        <dbReference type="Proteomes" id="UP001497680"/>
    </source>
</evidence>
<keyword evidence="2" id="KW-1185">Reference proteome</keyword>
<organism evidence="1 2">
    <name type="scientific">Hypoxylon rubiginosum</name>
    <dbReference type="NCBI Taxonomy" id="110542"/>
    <lineage>
        <taxon>Eukaryota</taxon>
        <taxon>Fungi</taxon>
        <taxon>Dikarya</taxon>
        <taxon>Ascomycota</taxon>
        <taxon>Pezizomycotina</taxon>
        <taxon>Sordariomycetes</taxon>
        <taxon>Xylariomycetidae</taxon>
        <taxon>Xylariales</taxon>
        <taxon>Hypoxylaceae</taxon>
        <taxon>Hypoxylon</taxon>
    </lineage>
</organism>